<dbReference type="RefSeq" id="WP_062469697.1">
    <property type="nucleotide sequence ID" value="NZ_BBYN01000014.1"/>
</dbReference>
<dbReference type="PROSITE" id="PS50928">
    <property type="entry name" value="ABC_TM1"/>
    <property type="match status" value="1"/>
</dbReference>
<dbReference type="GO" id="GO:0005886">
    <property type="term" value="C:plasma membrane"/>
    <property type="evidence" value="ECO:0007669"/>
    <property type="project" value="UniProtKB-SubCell"/>
</dbReference>
<dbReference type="GO" id="GO:0055085">
    <property type="term" value="P:transmembrane transport"/>
    <property type="evidence" value="ECO:0007669"/>
    <property type="project" value="InterPro"/>
</dbReference>
<dbReference type="Gene3D" id="1.10.3720.10">
    <property type="entry name" value="MetI-like"/>
    <property type="match status" value="1"/>
</dbReference>
<dbReference type="OrthoDB" id="9810086at2"/>
<evidence type="ECO:0000256" key="5">
    <source>
        <dbReference type="ARBA" id="ARBA00022989"/>
    </source>
</evidence>
<keyword evidence="2 7" id="KW-0813">Transport</keyword>
<evidence type="ECO:0000256" key="3">
    <source>
        <dbReference type="ARBA" id="ARBA00022475"/>
    </source>
</evidence>
<evidence type="ECO:0000256" key="2">
    <source>
        <dbReference type="ARBA" id="ARBA00022448"/>
    </source>
</evidence>
<gene>
    <name evidence="9" type="primary">ycjP</name>
    <name evidence="9" type="ORF">BW727_101956</name>
</gene>
<dbReference type="SUPFAM" id="SSF161098">
    <property type="entry name" value="MetI-like"/>
    <property type="match status" value="1"/>
</dbReference>
<reference evidence="9 10" key="1">
    <citation type="journal article" date="2014" name="Int. J. Syst. Evol. Microbiol.">
        <title>Jeotgalibaca dankookensis gen. nov., sp. nov., a member of the family Carnobacteriaceae, isolated from seujeot (Korean traditional food).</title>
        <authorList>
            <person name="Lee D.G."/>
            <person name="Trujillo M.E."/>
            <person name="Kang H."/>
            <person name="Ahn T.Y."/>
        </authorList>
    </citation>
    <scope>NUCLEOTIDE SEQUENCE [LARGE SCALE GENOMIC DNA]</scope>
    <source>
        <strain evidence="9 10">EX-07</strain>
    </source>
</reference>
<evidence type="ECO:0000256" key="4">
    <source>
        <dbReference type="ARBA" id="ARBA00022692"/>
    </source>
</evidence>
<dbReference type="CDD" id="cd06261">
    <property type="entry name" value="TM_PBP2"/>
    <property type="match status" value="1"/>
</dbReference>
<name>A0A1S6IS22_9LACT</name>
<feature type="transmembrane region" description="Helical" evidence="7">
    <location>
        <begin position="255"/>
        <end position="275"/>
    </location>
</feature>
<accession>A0A1S6IS22</accession>
<evidence type="ECO:0000256" key="7">
    <source>
        <dbReference type="RuleBase" id="RU363032"/>
    </source>
</evidence>
<keyword evidence="10" id="KW-1185">Reference proteome</keyword>
<protein>
    <submittedName>
        <fullName evidence="9">Inner membrane ABC transporter permease protein YcjP</fullName>
    </submittedName>
</protein>
<dbReference type="PANTHER" id="PTHR43744">
    <property type="entry name" value="ABC TRANSPORTER PERMEASE PROTEIN MG189-RELATED-RELATED"/>
    <property type="match status" value="1"/>
</dbReference>
<keyword evidence="4 7" id="KW-0812">Transmembrane</keyword>
<dbReference type="KEGG" id="jda:BW727_101956"/>
<keyword evidence="6 7" id="KW-0472">Membrane</keyword>
<keyword evidence="5 7" id="KW-1133">Transmembrane helix</keyword>
<feature type="transmembrane region" description="Helical" evidence="7">
    <location>
        <begin position="111"/>
        <end position="130"/>
    </location>
</feature>
<keyword evidence="3" id="KW-1003">Cell membrane</keyword>
<dbReference type="Proteomes" id="UP000188993">
    <property type="component" value="Chromosome"/>
</dbReference>
<feature type="transmembrane region" description="Helical" evidence="7">
    <location>
        <begin position="72"/>
        <end position="99"/>
    </location>
</feature>
<comment type="subcellular location">
    <subcellularLocation>
        <location evidence="1 7">Cell membrane</location>
        <topology evidence="1 7">Multi-pass membrane protein</topology>
    </subcellularLocation>
</comment>
<organism evidence="9 10">
    <name type="scientific">Jeotgalibaca dankookensis</name>
    <dbReference type="NCBI Taxonomy" id="708126"/>
    <lineage>
        <taxon>Bacteria</taxon>
        <taxon>Bacillati</taxon>
        <taxon>Bacillota</taxon>
        <taxon>Bacilli</taxon>
        <taxon>Lactobacillales</taxon>
        <taxon>Carnobacteriaceae</taxon>
        <taxon>Jeotgalibaca</taxon>
    </lineage>
</organism>
<dbReference type="InterPro" id="IPR000515">
    <property type="entry name" value="MetI-like"/>
</dbReference>
<sequence length="290" mass="33159">MRKKVRVDDNFIFSVVNVSLLILFTIIIAIPIWNVFISSFASSQALSKGDYIFFPQELTLNNYRTVFRDDSILQAFFISILKTVVGIFAHVFFTAFFAYPLSKKYLKGRKVYTAIGIGTMFFSGGLVPTYLLIKSLGLLDSFWVYIIPTMFTYYAAIILMNFFRDIPESFEESAMLDGASHWQIFTKIYIPLTKPALATIAMWHAVYQWNDFFSAKLYISNKALYPLQMKLYQILVESQNIKDYSPDAVMTTTKGVQLATIVVTALPIIIIYPLFQRYFISGAMMGGVKE</sequence>
<feature type="transmembrane region" description="Helical" evidence="7">
    <location>
        <begin position="142"/>
        <end position="163"/>
    </location>
</feature>
<feature type="domain" description="ABC transmembrane type-1" evidence="8">
    <location>
        <begin position="76"/>
        <end position="275"/>
    </location>
</feature>
<evidence type="ECO:0000256" key="1">
    <source>
        <dbReference type="ARBA" id="ARBA00004651"/>
    </source>
</evidence>
<evidence type="ECO:0000256" key="6">
    <source>
        <dbReference type="ARBA" id="ARBA00023136"/>
    </source>
</evidence>
<dbReference type="InterPro" id="IPR035906">
    <property type="entry name" value="MetI-like_sf"/>
</dbReference>
<dbReference type="EMBL" id="CP019728">
    <property type="protein sequence ID" value="AQS54280.1"/>
    <property type="molecule type" value="Genomic_DNA"/>
</dbReference>
<comment type="similarity">
    <text evidence="7">Belongs to the binding-protein-dependent transport system permease family.</text>
</comment>
<dbReference type="STRING" id="708126.BW727_101956"/>
<proteinExistence type="inferred from homology"/>
<dbReference type="AlphaFoldDB" id="A0A1S6IS22"/>
<feature type="transmembrane region" description="Helical" evidence="7">
    <location>
        <begin position="184"/>
        <end position="206"/>
    </location>
</feature>
<dbReference type="PANTHER" id="PTHR43744:SF9">
    <property type="entry name" value="POLYGALACTURONAN_RHAMNOGALACTURONAN TRANSPORT SYSTEM PERMEASE PROTEIN YTCP"/>
    <property type="match status" value="1"/>
</dbReference>
<evidence type="ECO:0000313" key="9">
    <source>
        <dbReference type="EMBL" id="AQS54280.1"/>
    </source>
</evidence>
<evidence type="ECO:0000313" key="10">
    <source>
        <dbReference type="Proteomes" id="UP000188993"/>
    </source>
</evidence>
<evidence type="ECO:0000259" key="8">
    <source>
        <dbReference type="PROSITE" id="PS50928"/>
    </source>
</evidence>
<dbReference type="Pfam" id="PF00528">
    <property type="entry name" value="BPD_transp_1"/>
    <property type="match status" value="1"/>
</dbReference>
<feature type="transmembrane region" description="Helical" evidence="7">
    <location>
        <begin position="12"/>
        <end position="33"/>
    </location>
</feature>